<dbReference type="EMBL" id="CP063849">
    <property type="protein sequence ID" value="QOY91962.1"/>
    <property type="molecule type" value="Genomic_DNA"/>
</dbReference>
<evidence type="ECO:0000256" key="5">
    <source>
        <dbReference type="ARBA" id="ARBA00023136"/>
    </source>
</evidence>
<dbReference type="InterPro" id="IPR003838">
    <property type="entry name" value="ABC3_permease_C"/>
</dbReference>
<reference evidence="10 11" key="1">
    <citation type="submission" date="2020-10" db="EMBL/GenBank/DDBJ databases">
        <title>Complete genome sequence of Paludibaculum fermentans P105T, a facultatively anaerobic acidobacterium capable of dissimilatory Fe(III) reduction.</title>
        <authorList>
            <person name="Dedysh S.N."/>
            <person name="Beletsky A.V."/>
            <person name="Kulichevskaya I.S."/>
            <person name="Mardanov A.V."/>
            <person name="Ravin N.V."/>
        </authorList>
    </citation>
    <scope>NUCLEOTIDE SEQUENCE [LARGE SCALE GENOMIC DNA]</scope>
    <source>
        <strain evidence="10 11">P105</strain>
    </source>
</reference>
<dbReference type="InterPro" id="IPR025857">
    <property type="entry name" value="MacB_PCD"/>
</dbReference>
<gene>
    <name evidence="10" type="ORF">IRI77_10180</name>
</gene>
<keyword evidence="5 7" id="KW-0472">Membrane</keyword>
<evidence type="ECO:0000256" key="6">
    <source>
        <dbReference type="ARBA" id="ARBA00038076"/>
    </source>
</evidence>
<feature type="transmembrane region" description="Helical" evidence="7">
    <location>
        <begin position="277"/>
        <end position="303"/>
    </location>
</feature>
<dbReference type="AlphaFoldDB" id="A0A7S7NY89"/>
<evidence type="ECO:0000259" key="8">
    <source>
        <dbReference type="Pfam" id="PF02687"/>
    </source>
</evidence>
<evidence type="ECO:0000313" key="11">
    <source>
        <dbReference type="Proteomes" id="UP000593892"/>
    </source>
</evidence>
<dbReference type="GO" id="GO:0022857">
    <property type="term" value="F:transmembrane transporter activity"/>
    <property type="evidence" value="ECO:0007669"/>
    <property type="project" value="TreeGrafter"/>
</dbReference>
<feature type="domain" description="ABC3 transporter permease C-terminal" evidence="8">
    <location>
        <begin position="284"/>
        <end position="398"/>
    </location>
</feature>
<feature type="transmembrane region" description="Helical" evidence="7">
    <location>
        <begin position="20"/>
        <end position="44"/>
    </location>
</feature>
<feature type="transmembrane region" description="Helical" evidence="7">
    <location>
        <begin position="362"/>
        <end position="388"/>
    </location>
</feature>
<keyword evidence="4 7" id="KW-1133">Transmembrane helix</keyword>
<dbReference type="PANTHER" id="PTHR30572:SF4">
    <property type="entry name" value="ABC TRANSPORTER PERMEASE YTRF"/>
    <property type="match status" value="1"/>
</dbReference>
<evidence type="ECO:0000256" key="3">
    <source>
        <dbReference type="ARBA" id="ARBA00022692"/>
    </source>
</evidence>
<evidence type="ECO:0000256" key="2">
    <source>
        <dbReference type="ARBA" id="ARBA00022475"/>
    </source>
</evidence>
<dbReference type="Proteomes" id="UP000593892">
    <property type="component" value="Chromosome"/>
</dbReference>
<comment type="similarity">
    <text evidence="6">Belongs to the ABC-4 integral membrane protein family.</text>
</comment>
<dbReference type="InterPro" id="IPR050250">
    <property type="entry name" value="Macrolide_Exporter_MacB"/>
</dbReference>
<sequence length="405" mass="43870">MQFLYEAFRFSYQALQANRVRTLLTALGLLIGNASVILVVTISITSRDLILDKIRGIGSNLISAYYDAGTQDTAKADADFVKLADVEAARRELGSRIVAASAVTNATDRLVIDGHERDVRVIGTDEFYSQVRNLQLVTRNGRFFDPSDIALRQKVAMLDNKLAITLFGSTSNSVGQVIKIHGLQFTIIGVFKERTSTFGQSELGDNGAALIPFTVQRFFEPVERVDPMYLQVRVAEDVPAATQVLSELLASRHRQGARYTVQNLTAILETASTVATVLTFVLVLVSAIALLISGIGIMNIMLVTVTERTREIGVRMSLGASRRAVLLQFLLEAILISVGGGVLGILAGVAVPVAANLLQDEVYIPISTLSIVVAFGVSFIVGIIFGILPANRASRLNPTEALRYE</sequence>
<accession>A0A7S7NY89</accession>
<feature type="transmembrane region" description="Helical" evidence="7">
    <location>
        <begin position="324"/>
        <end position="350"/>
    </location>
</feature>
<dbReference type="PANTHER" id="PTHR30572">
    <property type="entry name" value="MEMBRANE COMPONENT OF TRANSPORTER-RELATED"/>
    <property type="match status" value="1"/>
</dbReference>
<name>A0A7S7NY89_PALFE</name>
<organism evidence="10 11">
    <name type="scientific">Paludibaculum fermentans</name>
    <dbReference type="NCBI Taxonomy" id="1473598"/>
    <lineage>
        <taxon>Bacteria</taxon>
        <taxon>Pseudomonadati</taxon>
        <taxon>Acidobacteriota</taxon>
        <taxon>Terriglobia</taxon>
        <taxon>Bryobacterales</taxon>
        <taxon>Bryobacteraceae</taxon>
        <taxon>Paludibaculum</taxon>
    </lineage>
</organism>
<evidence type="ECO:0000259" key="9">
    <source>
        <dbReference type="Pfam" id="PF12704"/>
    </source>
</evidence>
<dbReference type="KEGG" id="pfer:IRI77_10180"/>
<proteinExistence type="inferred from homology"/>
<evidence type="ECO:0000256" key="4">
    <source>
        <dbReference type="ARBA" id="ARBA00022989"/>
    </source>
</evidence>
<comment type="subcellular location">
    <subcellularLocation>
        <location evidence="1">Cell membrane</location>
        <topology evidence="1">Multi-pass membrane protein</topology>
    </subcellularLocation>
</comment>
<keyword evidence="3 7" id="KW-0812">Transmembrane</keyword>
<keyword evidence="11" id="KW-1185">Reference proteome</keyword>
<evidence type="ECO:0000313" key="10">
    <source>
        <dbReference type="EMBL" id="QOY91962.1"/>
    </source>
</evidence>
<dbReference type="Pfam" id="PF12704">
    <property type="entry name" value="MacB_PCD"/>
    <property type="match status" value="1"/>
</dbReference>
<keyword evidence="2" id="KW-1003">Cell membrane</keyword>
<evidence type="ECO:0000256" key="7">
    <source>
        <dbReference type="SAM" id="Phobius"/>
    </source>
</evidence>
<dbReference type="GO" id="GO:0005886">
    <property type="term" value="C:plasma membrane"/>
    <property type="evidence" value="ECO:0007669"/>
    <property type="project" value="UniProtKB-SubCell"/>
</dbReference>
<feature type="domain" description="MacB-like periplasmic core" evidence="9">
    <location>
        <begin position="22"/>
        <end position="245"/>
    </location>
</feature>
<dbReference type="Pfam" id="PF02687">
    <property type="entry name" value="FtsX"/>
    <property type="match status" value="1"/>
</dbReference>
<evidence type="ECO:0000256" key="1">
    <source>
        <dbReference type="ARBA" id="ARBA00004651"/>
    </source>
</evidence>
<protein>
    <submittedName>
        <fullName evidence="10">ABC transporter permease</fullName>
    </submittedName>
</protein>